<keyword evidence="2 6" id="KW-0238">DNA-binding</keyword>
<dbReference type="CDD" id="cd06267">
    <property type="entry name" value="PBP1_LacI_sugar_binding-like"/>
    <property type="match status" value="1"/>
</dbReference>
<keyword evidence="3" id="KW-0804">Transcription</keyword>
<feature type="transmembrane region" description="Helical" evidence="4">
    <location>
        <begin position="12"/>
        <end position="29"/>
    </location>
</feature>
<keyword evidence="4" id="KW-0472">Membrane</keyword>
<proteinExistence type="predicted"/>
<dbReference type="AlphaFoldDB" id="A7B284"/>
<gene>
    <name evidence="6" type="ORF">RUMGNA_01662</name>
</gene>
<evidence type="ECO:0000313" key="6">
    <source>
        <dbReference type="EMBL" id="EDN78356.1"/>
    </source>
</evidence>
<evidence type="ECO:0000256" key="3">
    <source>
        <dbReference type="ARBA" id="ARBA00023163"/>
    </source>
</evidence>
<dbReference type="PANTHER" id="PTHR30146">
    <property type="entry name" value="LACI-RELATED TRANSCRIPTIONAL REPRESSOR"/>
    <property type="match status" value="1"/>
</dbReference>
<sequence length="387" mass="43547">MFLQTRNFPKLILFFHGYSLHFSLFFYIMKKVTMNSNEKRTQKGAPMATLQDIADRLNISKGTVSKALNGAPDISETLQKTVLETAVEMGYTKIRRQKAAEKKLCILIENVDYKESHQFGYEILLGFRQLAEPAGYTVDIVDTTEKLQKSTPYDVFMLQNQYLGAFVVGFSLNDPWMKDFQTSRTPTVLYDNYIIANPNMAYVGIDNNEGMELAVSHLKKLGHKKIGYLSSALGSHIMQIRHKAFFHALKQNGLKSDPTYAGSSYYITQCMEKHLPRLLDLGITSIVCSHDLIANAAMIQCQQLGYKVPDEISIIGFDDLPICAYTSPPLTTIRQERIQLGKSAYYALDSLMNQVSIGTLLLHAKLIERGSTGEVPQTNNNIKRTGD</sequence>
<evidence type="ECO:0000256" key="4">
    <source>
        <dbReference type="SAM" id="Phobius"/>
    </source>
</evidence>
<keyword evidence="4" id="KW-0812">Transmembrane</keyword>
<dbReference type="eggNOG" id="COG1609">
    <property type="taxonomic scope" value="Bacteria"/>
</dbReference>
<dbReference type="PaxDb" id="411470-RUMGNA_01662"/>
<dbReference type="Pfam" id="PF00356">
    <property type="entry name" value="LacI"/>
    <property type="match status" value="1"/>
</dbReference>
<dbReference type="EMBL" id="AAYG02000011">
    <property type="protein sequence ID" value="EDN78356.1"/>
    <property type="molecule type" value="Genomic_DNA"/>
</dbReference>
<organism evidence="6 7">
    <name type="scientific">Mediterraneibacter gnavus (strain ATCC 29149 / DSM 114966 / JCM 6515 / VPI C7-9)</name>
    <name type="common">Ruminococcus gnavus</name>
    <dbReference type="NCBI Taxonomy" id="411470"/>
    <lineage>
        <taxon>Bacteria</taxon>
        <taxon>Bacillati</taxon>
        <taxon>Bacillota</taxon>
        <taxon>Clostridia</taxon>
        <taxon>Lachnospirales</taxon>
        <taxon>Lachnospiraceae</taxon>
        <taxon>Mediterraneibacter</taxon>
    </lineage>
</organism>
<evidence type="ECO:0000313" key="7">
    <source>
        <dbReference type="Proteomes" id="UP000004410"/>
    </source>
</evidence>
<dbReference type="Gene3D" id="1.10.260.40">
    <property type="entry name" value="lambda repressor-like DNA-binding domains"/>
    <property type="match status" value="1"/>
</dbReference>
<dbReference type="GO" id="GO:0000976">
    <property type="term" value="F:transcription cis-regulatory region binding"/>
    <property type="evidence" value="ECO:0007669"/>
    <property type="project" value="TreeGrafter"/>
</dbReference>
<dbReference type="InterPro" id="IPR000843">
    <property type="entry name" value="HTH_LacI"/>
</dbReference>
<protein>
    <submittedName>
        <fullName evidence="6">Putative DNA-binding transcriptional regulator CytR</fullName>
    </submittedName>
</protein>
<dbReference type="InterPro" id="IPR028082">
    <property type="entry name" value="Peripla_BP_I"/>
</dbReference>
<dbReference type="Gene3D" id="3.40.50.2300">
    <property type="match status" value="2"/>
</dbReference>
<dbReference type="SUPFAM" id="SSF47413">
    <property type="entry name" value="lambda repressor-like DNA-binding domains"/>
    <property type="match status" value="1"/>
</dbReference>
<dbReference type="CDD" id="cd01392">
    <property type="entry name" value="HTH_LacI"/>
    <property type="match status" value="1"/>
</dbReference>
<keyword evidence="1" id="KW-0805">Transcription regulation</keyword>
<keyword evidence="4" id="KW-1133">Transmembrane helix</keyword>
<dbReference type="Pfam" id="PF13377">
    <property type="entry name" value="Peripla_BP_3"/>
    <property type="match status" value="1"/>
</dbReference>
<evidence type="ECO:0000259" key="5">
    <source>
        <dbReference type="PROSITE" id="PS50932"/>
    </source>
</evidence>
<dbReference type="PROSITE" id="PS50932">
    <property type="entry name" value="HTH_LACI_2"/>
    <property type="match status" value="1"/>
</dbReference>
<accession>A7B284</accession>
<evidence type="ECO:0000256" key="1">
    <source>
        <dbReference type="ARBA" id="ARBA00023015"/>
    </source>
</evidence>
<reference evidence="6 7" key="2">
    <citation type="submission" date="2007-06" db="EMBL/GenBank/DDBJ databases">
        <title>Draft genome sequence of Ruminococcus gnavus (ATCC 29149).</title>
        <authorList>
            <person name="Sudarsanam P."/>
            <person name="Ley R."/>
            <person name="Guruge J."/>
            <person name="Turnbaugh P.J."/>
            <person name="Mahowald M."/>
            <person name="Liep D."/>
            <person name="Gordon J."/>
        </authorList>
    </citation>
    <scope>NUCLEOTIDE SEQUENCE [LARGE SCALE GENOMIC DNA]</scope>
    <source>
        <strain evidence="6 7">ATCC 29149</strain>
    </source>
</reference>
<comment type="caution">
    <text evidence="6">The sequence shown here is derived from an EMBL/GenBank/DDBJ whole genome shotgun (WGS) entry which is preliminary data.</text>
</comment>
<reference evidence="6 7" key="1">
    <citation type="submission" date="2007-04" db="EMBL/GenBank/DDBJ databases">
        <authorList>
            <person name="Fulton L."/>
            <person name="Clifton S."/>
            <person name="Fulton B."/>
            <person name="Xu J."/>
            <person name="Minx P."/>
            <person name="Pepin K.H."/>
            <person name="Johnson M."/>
            <person name="Thiruvilangam P."/>
            <person name="Bhonagiri V."/>
            <person name="Nash W.E."/>
            <person name="Mardis E.R."/>
            <person name="Wilson R.K."/>
        </authorList>
    </citation>
    <scope>NUCLEOTIDE SEQUENCE [LARGE SCALE GENOMIC DNA]</scope>
    <source>
        <strain evidence="6 7">ATCC 29149</strain>
    </source>
</reference>
<dbReference type="InterPro" id="IPR010982">
    <property type="entry name" value="Lambda_DNA-bd_dom_sf"/>
</dbReference>
<dbReference type="Proteomes" id="UP000004410">
    <property type="component" value="Unassembled WGS sequence"/>
</dbReference>
<dbReference type="SUPFAM" id="SSF53822">
    <property type="entry name" value="Periplasmic binding protein-like I"/>
    <property type="match status" value="1"/>
</dbReference>
<evidence type="ECO:0000256" key="2">
    <source>
        <dbReference type="ARBA" id="ARBA00023125"/>
    </source>
</evidence>
<feature type="domain" description="HTH lacI-type" evidence="5">
    <location>
        <begin position="48"/>
        <end position="100"/>
    </location>
</feature>
<dbReference type="PANTHER" id="PTHR30146:SF109">
    <property type="entry name" value="HTH-TYPE TRANSCRIPTIONAL REGULATOR GALS"/>
    <property type="match status" value="1"/>
</dbReference>
<dbReference type="InterPro" id="IPR046335">
    <property type="entry name" value="LacI/GalR-like_sensor"/>
</dbReference>
<name>A7B284_MEDG7</name>
<dbReference type="SMART" id="SM00354">
    <property type="entry name" value="HTH_LACI"/>
    <property type="match status" value="1"/>
</dbReference>
<dbReference type="GO" id="GO:0003700">
    <property type="term" value="F:DNA-binding transcription factor activity"/>
    <property type="evidence" value="ECO:0007669"/>
    <property type="project" value="TreeGrafter"/>
</dbReference>